<accession>A0A395T1C8</accession>
<feature type="chain" id="PRO_5017310975" evidence="1">
    <location>
        <begin position="17"/>
        <end position="379"/>
    </location>
</feature>
<keyword evidence="3" id="KW-1185">Reference proteome</keyword>
<comment type="caution">
    <text evidence="2">The sequence shown here is derived from an EMBL/GenBank/DDBJ whole genome shotgun (WGS) entry which is preliminary data.</text>
</comment>
<feature type="signal peptide" evidence="1">
    <location>
        <begin position="1"/>
        <end position="16"/>
    </location>
</feature>
<name>A0A395T1C8_9HYPO</name>
<dbReference type="AlphaFoldDB" id="A0A395T1C8"/>
<dbReference type="InterPro" id="IPR015943">
    <property type="entry name" value="WD40/YVTN_repeat-like_dom_sf"/>
</dbReference>
<reference evidence="2 3" key="1">
    <citation type="journal article" date="2018" name="PLoS Pathog.">
        <title>Evolution of structural diversity of trichothecenes, a family of toxins produced by plant pathogenic and entomopathogenic fungi.</title>
        <authorList>
            <person name="Proctor R.H."/>
            <person name="McCormick S.P."/>
            <person name="Kim H.S."/>
            <person name="Cardoza R.E."/>
            <person name="Stanley A.M."/>
            <person name="Lindo L."/>
            <person name="Kelly A."/>
            <person name="Brown D.W."/>
            <person name="Lee T."/>
            <person name="Vaughan M.M."/>
            <person name="Alexander N.J."/>
            <person name="Busman M."/>
            <person name="Gutierrez S."/>
        </authorList>
    </citation>
    <scope>NUCLEOTIDE SEQUENCE [LARGE SCALE GENOMIC DNA]</scope>
    <source>
        <strain evidence="2 3">NRRL 20695</strain>
    </source>
</reference>
<dbReference type="EMBL" id="PXOG01000071">
    <property type="protein sequence ID" value="RGP78286.1"/>
    <property type="molecule type" value="Genomic_DNA"/>
</dbReference>
<dbReference type="Gene3D" id="2.130.10.10">
    <property type="entry name" value="YVTN repeat-like/Quinoprotein amine dehydrogenase"/>
    <property type="match status" value="1"/>
</dbReference>
<dbReference type="Proteomes" id="UP000266234">
    <property type="component" value="Unassembled WGS sequence"/>
</dbReference>
<dbReference type="OrthoDB" id="10006285at2759"/>
<gene>
    <name evidence="2" type="ORF">FLONG3_3601</name>
</gene>
<evidence type="ECO:0000313" key="3">
    <source>
        <dbReference type="Proteomes" id="UP000266234"/>
    </source>
</evidence>
<dbReference type="STRING" id="694270.A0A395T1C8"/>
<evidence type="ECO:0000256" key="1">
    <source>
        <dbReference type="SAM" id="SignalP"/>
    </source>
</evidence>
<organism evidence="2 3">
    <name type="scientific">Fusarium longipes</name>
    <dbReference type="NCBI Taxonomy" id="694270"/>
    <lineage>
        <taxon>Eukaryota</taxon>
        <taxon>Fungi</taxon>
        <taxon>Dikarya</taxon>
        <taxon>Ascomycota</taxon>
        <taxon>Pezizomycotina</taxon>
        <taxon>Sordariomycetes</taxon>
        <taxon>Hypocreomycetidae</taxon>
        <taxon>Hypocreales</taxon>
        <taxon>Nectriaceae</taxon>
        <taxon>Fusarium</taxon>
    </lineage>
</organism>
<protein>
    <submittedName>
        <fullName evidence="2">3-carboxymuconate cyclase</fullName>
    </submittedName>
</protein>
<proteinExistence type="predicted"/>
<sequence>MKSISLLLLAASCTRALPTPEKSNGALYFLDSDPNGASVISLSIGSNGMLGEPVKTCTNGNGMIGMNVNGSVTADPLFSQGSIIVDGNLLFTVNAGSNTLAAFNIPENDPVHPVLIGEPVDTAGTAPNTVAYSSKNKIACVANTGSKPGVQCFSVSCTDGMMPMGGLRPLPVMNQTSPVMGPANTVSNIVFNPSETALFVVVKGDGMHDGYIYAYKVEDGVVSMEPIKSRPMNLPIPFTMSFSDDSSALVATPAYGAAFVSISEDFMVTTDKMVNVTGQMATCWSARSAETDSFYLLDAGVANITTVNNETETISRTIPGYQQGMGNFDGMVSGSKLYVLQAAPAIAVFDLADPSCGPQVADLSGLGNRASWIGMAVYA</sequence>
<keyword evidence="1" id="KW-0732">Signal</keyword>
<dbReference type="SUPFAM" id="SSF75011">
    <property type="entry name" value="3-carboxy-cis,cis-mucoante lactonizing enzyme"/>
    <property type="match status" value="1"/>
</dbReference>
<evidence type="ECO:0000313" key="2">
    <source>
        <dbReference type="EMBL" id="RGP78286.1"/>
    </source>
</evidence>